<name>A0A0C1Y4P8_9CYAN</name>
<reference evidence="1" key="3">
    <citation type="submission" date="2020-02" db="EMBL/GenBank/DDBJ databases">
        <authorList>
            <person name="Sarangi A.N."/>
            <person name="Ghosh S."/>
            <person name="Mukherjee M."/>
            <person name="Tripathy S."/>
        </authorList>
    </citation>
    <scope>NUCLEOTIDE SEQUENCE</scope>
    <source>
        <strain evidence="1">BDU141951</strain>
    </source>
</reference>
<reference evidence="1" key="1">
    <citation type="submission" date="2014-11" db="EMBL/GenBank/DDBJ databases">
        <authorList>
            <person name="Malar M.C."/>
            <person name="Sen D."/>
            <person name="Tripathy S."/>
        </authorList>
    </citation>
    <scope>NUCLEOTIDE SEQUENCE</scope>
    <source>
        <strain evidence="1">BDU141951</strain>
    </source>
</reference>
<organism evidence="1">
    <name type="scientific">Lyngbya confervoides BDU141951</name>
    <dbReference type="NCBI Taxonomy" id="1574623"/>
    <lineage>
        <taxon>Bacteria</taxon>
        <taxon>Bacillati</taxon>
        <taxon>Cyanobacteriota</taxon>
        <taxon>Cyanophyceae</taxon>
        <taxon>Oscillatoriophycideae</taxon>
        <taxon>Oscillatoriales</taxon>
        <taxon>Microcoleaceae</taxon>
        <taxon>Lyngbya</taxon>
    </lineage>
</organism>
<evidence type="ECO:0000313" key="1">
    <source>
        <dbReference type="EMBL" id="NEV66980.1"/>
    </source>
</evidence>
<reference evidence="1" key="2">
    <citation type="journal article" date="2015" name="Genome Announc.">
        <title>Draft Genome Sequence of Filamentous Marine Cyanobacterium Lyngbya confervoides Strain BDU141951.</title>
        <authorList>
            <person name="Chandrababunaidu M.M."/>
            <person name="Sen D."/>
            <person name="Tripathy S."/>
        </authorList>
    </citation>
    <scope>NUCLEOTIDE SEQUENCE</scope>
    <source>
        <strain evidence="1">BDU141951</strain>
    </source>
</reference>
<proteinExistence type="predicted"/>
<dbReference type="InterPro" id="IPR019239">
    <property type="entry name" value="VapB_antitoxin"/>
</dbReference>
<dbReference type="EMBL" id="JTHE02000003">
    <property type="protein sequence ID" value="NEV66980.1"/>
    <property type="molecule type" value="Genomic_DNA"/>
</dbReference>
<comment type="caution">
    <text evidence="1">The sequence shown here is derived from an EMBL/GenBank/DDBJ whole genome shotgun (WGS) entry which is preliminary data.</text>
</comment>
<dbReference type="Pfam" id="PF09957">
    <property type="entry name" value="VapB_antitoxin"/>
    <property type="match status" value="1"/>
</dbReference>
<dbReference type="AlphaFoldDB" id="A0A0C1Y4P8"/>
<accession>A0A0C1Y4P8</accession>
<gene>
    <name evidence="1" type="ORF">QQ91_007600</name>
</gene>
<protein>
    <submittedName>
        <fullName evidence="1">Type II toxin-antitoxin system VapB family antitoxin</fullName>
    </submittedName>
</protein>
<sequence>MKTNVEVDDALIADALKVTGLDTTDQVIELALKMLLQIKRQEAIKGFRGKLAWEGDLDAMRTNA</sequence>